<accession>A0A165X6Q8</accession>
<keyword evidence="2" id="KW-1185">Reference proteome</keyword>
<dbReference type="AlphaFoldDB" id="A0A165X6Q8"/>
<proteinExistence type="predicted"/>
<sequence length="310" mass="35039">MALVPFCSRLLSPLLTPKRPIHAAWELMLMQSETFDELLDHFYAHSHFVPDMVETRLAFDDIAELKRAAGSSIHSDVISLGELANEMQRVVRQYQQYNSKLGSAIDRAIYASNAVLRALKDAQSPSYYWNSFTCSLAPQLFRPRICSSDPQRELSVFRRVHDATAYTIQALSVQTFELAHLLDRLLSTYSATVISDGWDHNGTHNRPNSTIWDGLLGGFSGEVYVRFQQRHPGLPEMDGPMIELAARLIRMGEVVASLQRGFYHIDPSSIPLGLDRLPTRTETALYLADVRERLVAARSRAQHLRLMIKG</sequence>
<gene>
    <name evidence="1" type="ORF">SISSUDRAFT_1067380</name>
</gene>
<evidence type="ECO:0000313" key="2">
    <source>
        <dbReference type="Proteomes" id="UP000076798"/>
    </source>
</evidence>
<dbReference type="Proteomes" id="UP000076798">
    <property type="component" value="Unassembled WGS sequence"/>
</dbReference>
<dbReference type="EMBL" id="KV428434">
    <property type="protein sequence ID" value="KZT31885.1"/>
    <property type="molecule type" value="Genomic_DNA"/>
</dbReference>
<protein>
    <submittedName>
        <fullName evidence="1">Uncharacterized protein</fullName>
    </submittedName>
</protein>
<reference evidence="1 2" key="1">
    <citation type="journal article" date="2016" name="Mol. Biol. Evol.">
        <title>Comparative Genomics of Early-Diverging Mushroom-Forming Fungi Provides Insights into the Origins of Lignocellulose Decay Capabilities.</title>
        <authorList>
            <person name="Nagy L.G."/>
            <person name="Riley R."/>
            <person name="Tritt A."/>
            <person name="Adam C."/>
            <person name="Daum C."/>
            <person name="Floudas D."/>
            <person name="Sun H."/>
            <person name="Yadav J.S."/>
            <person name="Pangilinan J."/>
            <person name="Larsson K.H."/>
            <person name="Matsuura K."/>
            <person name="Barry K."/>
            <person name="Labutti K."/>
            <person name="Kuo R."/>
            <person name="Ohm R.A."/>
            <person name="Bhattacharya S.S."/>
            <person name="Shirouzu T."/>
            <person name="Yoshinaga Y."/>
            <person name="Martin F.M."/>
            <person name="Grigoriev I.V."/>
            <person name="Hibbett D.S."/>
        </authorList>
    </citation>
    <scope>NUCLEOTIDE SEQUENCE [LARGE SCALE GENOMIC DNA]</scope>
    <source>
        <strain evidence="1 2">HHB10207 ss-3</strain>
    </source>
</reference>
<organism evidence="1 2">
    <name type="scientific">Sistotremastrum suecicum HHB10207 ss-3</name>
    <dbReference type="NCBI Taxonomy" id="1314776"/>
    <lineage>
        <taxon>Eukaryota</taxon>
        <taxon>Fungi</taxon>
        <taxon>Dikarya</taxon>
        <taxon>Basidiomycota</taxon>
        <taxon>Agaricomycotina</taxon>
        <taxon>Agaricomycetes</taxon>
        <taxon>Sistotremastrales</taxon>
        <taxon>Sistotremastraceae</taxon>
        <taxon>Sistotremastrum</taxon>
    </lineage>
</organism>
<name>A0A165X6Q8_9AGAM</name>
<evidence type="ECO:0000313" key="1">
    <source>
        <dbReference type="EMBL" id="KZT31885.1"/>
    </source>
</evidence>